<evidence type="ECO:0000256" key="2">
    <source>
        <dbReference type="SAM" id="MobiDB-lite"/>
    </source>
</evidence>
<evidence type="ECO:0000256" key="1">
    <source>
        <dbReference type="SAM" id="Coils"/>
    </source>
</evidence>
<organism evidence="3 4">
    <name type="scientific">Galerina marginata (strain CBS 339.88)</name>
    <dbReference type="NCBI Taxonomy" id="685588"/>
    <lineage>
        <taxon>Eukaryota</taxon>
        <taxon>Fungi</taxon>
        <taxon>Dikarya</taxon>
        <taxon>Basidiomycota</taxon>
        <taxon>Agaricomycotina</taxon>
        <taxon>Agaricomycetes</taxon>
        <taxon>Agaricomycetidae</taxon>
        <taxon>Agaricales</taxon>
        <taxon>Agaricineae</taxon>
        <taxon>Strophariaceae</taxon>
        <taxon>Galerina</taxon>
    </lineage>
</organism>
<protein>
    <submittedName>
        <fullName evidence="3">Uncharacterized protein</fullName>
    </submittedName>
</protein>
<name>A0A067SYT9_GALM3</name>
<gene>
    <name evidence="3" type="ORF">GALMADRAFT_125681</name>
</gene>
<sequence length="746" mass="82977">MSHANTLCATPSPPEEDHATHKATGLKSDMSGGLMTTSTTMNTKIQAEYFDDFFMTNDVATTASPRPSDASYETVSVESEPPLTPLEPTQSLGYSEHTFTSLANYSDESYIHYFDGRSTAKGVSATPFEPTPCLGQSEDIPSPPAKFSDRLYTNYIPSATEVSEIKQYVSTINDKLADYDNRIAELQAALREINSKRDKLQDVGATHQALISPFRRLPPEILQVIFVWCLPQTRNAVMHASEAPVLLGRVCSEWRRISLATPEVWASLHIVPPNVNFSNPTSSTARFQRKRELIEMWLARSGVCPLSVSLVWFAGDSDDEVKLCGTLLEVLVPLCGRWKSLDFQAPLKMFKPFKGLQVQDVPLLEGISLMDNRTPLDADVVDKWPESLNFAESASNLRNFTLTYFSGGIRLPSIPWSQLTVLYLESNIAFFFNDSREMLFNLSQCSNLQSCTLKFPLSHTASLPSFEKLDMPVVLSQLQVLCVDGDQHLHNTFHMSNTLTNICAPKLRRLEILGRSGRPENSTAPEPLAAIRSLLQKSKCPLEKLNVESMTMLPNEFVACLRLVPSLLELVVHNWSVRVFTPPPTAEDGAAMENHVVPEDQILKALTIPPKDVRLTAQIRDQTKEEAKAETGNAGLKDSEGTETYDLHLLDDNAPLCPNLQRFDFTLCEASQTLLCDFVTSRWSDVPDGVARLKSVKCNFTAFEEDTVKTRMQQLKAEGLDAFVTYQVPISDDLNPSPWTGLEGPS</sequence>
<reference evidence="4" key="1">
    <citation type="journal article" date="2014" name="Proc. Natl. Acad. Sci. U.S.A.">
        <title>Extensive sampling of basidiomycete genomes demonstrates inadequacy of the white-rot/brown-rot paradigm for wood decay fungi.</title>
        <authorList>
            <person name="Riley R."/>
            <person name="Salamov A.A."/>
            <person name="Brown D.W."/>
            <person name="Nagy L.G."/>
            <person name="Floudas D."/>
            <person name="Held B.W."/>
            <person name="Levasseur A."/>
            <person name="Lombard V."/>
            <person name="Morin E."/>
            <person name="Otillar R."/>
            <person name="Lindquist E.A."/>
            <person name="Sun H."/>
            <person name="LaButti K.M."/>
            <person name="Schmutz J."/>
            <person name="Jabbour D."/>
            <person name="Luo H."/>
            <person name="Baker S.E."/>
            <person name="Pisabarro A.G."/>
            <person name="Walton J.D."/>
            <person name="Blanchette R.A."/>
            <person name="Henrissat B."/>
            <person name="Martin F."/>
            <person name="Cullen D."/>
            <person name="Hibbett D.S."/>
            <person name="Grigoriev I.V."/>
        </authorList>
    </citation>
    <scope>NUCLEOTIDE SEQUENCE [LARGE SCALE GENOMIC DNA]</scope>
    <source>
        <strain evidence="4">CBS 339.88</strain>
    </source>
</reference>
<proteinExistence type="predicted"/>
<dbReference type="HOGENOM" id="CLU_018544_12_0_1"/>
<evidence type="ECO:0000313" key="3">
    <source>
        <dbReference type="EMBL" id="KDR72859.1"/>
    </source>
</evidence>
<dbReference type="Proteomes" id="UP000027222">
    <property type="component" value="Unassembled WGS sequence"/>
</dbReference>
<evidence type="ECO:0000313" key="4">
    <source>
        <dbReference type="Proteomes" id="UP000027222"/>
    </source>
</evidence>
<keyword evidence="1" id="KW-0175">Coiled coil</keyword>
<feature type="coiled-coil region" evidence="1">
    <location>
        <begin position="169"/>
        <end position="203"/>
    </location>
</feature>
<feature type="region of interest" description="Disordered" evidence="2">
    <location>
        <begin position="1"/>
        <end position="31"/>
    </location>
</feature>
<dbReference type="AlphaFoldDB" id="A0A067SYT9"/>
<dbReference type="OrthoDB" id="3365698at2759"/>
<accession>A0A067SYT9</accession>
<feature type="region of interest" description="Disordered" evidence="2">
    <location>
        <begin position="62"/>
        <end position="91"/>
    </location>
</feature>
<keyword evidence="4" id="KW-1185">Reference proteome</keyword>
<dbReference type="STRING" id="685588.A0A067SYT9"/>
<feature type="compositionally biased region" description="Polar residues" evidence="2">
    <location>
        <begin position="62"/>
        <end position="77"/>
    </location>
</feature>
<dbReference type="EMBL" id="KL142387">
    <property type="protein sequence ID" value="KDR72859.1"/>
    <property type="molecule type" value="Genomic_DNA"/>
</dbReference>